<dbReference type="PANTHER" id="PTHR33908">
    <property type="entry name" value="MANNOSYLTRANSFERASE YKCB-RELATED"/>
    <property type="match status" value="1"/>
</dbReference>
<dbReference type="GO" id="GO:0005886">
    <property type="term" value="C:plasma membrane"/>
    <property type="evidence" value="ECO:0007669"/>
    <property type="project" value="UniProtKB-SubCell"/>
</dbReference>
<keyword evidence="2" id="KW-1003">Cell membrane</keyword>
<evidence type="ECO:0000256" key="6">
    <source>
        <dbReference type="ARBA" id="ARBA00022989"/>
    </source>
</evidence>
<evidence type="ECO:0000256" key="4">
    <source>
        <dbReference type="ARBA" id="ARBA00022679"/>
    </source>
</evidence>
<feature type="transmembrane region" description="Helical" evidence="8">
    <location>
        <begin position="295"/>
        <end position="313"/>
    </location>
</feature>
<proteinExistence type="predicted"/>
<keyword evidence="4 11" id="KW-0808">Transferase</keyword>
<keyword evidence="5 8" id="KW-0812">Transmembrane</keyword>
<feature type="transmembrane region" description="Helical" evidence="8">
    <location>
        <begin position="320"/>
        <end position="342"/>
    </location>
</feature>
<keyword evidence="12" id="KW-1185">Reference proteome</keyword>
<comment type="subcellular location">
    <subcellularLocation>
        <location evidence="1">Cell membrane</location>
        <topology evidence="1">Multi-pass membrane protein</topology>
    </subcellularLocation>
</comment>
<gene>
    <name evidence="11" type="ORF">AMYX_11060</name>
</gene>
<name>A0A7I9VJ20_9BACT</name>
<protein>
    <submittedName>
        <fullName evidence="11">Glycosyl transferase</fullName>
    </submittedName>
</protein>
<evidence type="ECO:0000256" key="5">
    <source>
        <dbReference type="ARBA" id="ARBA00022692"/>
    </source>
</evidence>
<feature type="signal peptide" evidence="9">
    <location>
        <begin position="1"/>
        <end position="20"/>
    </location>
</feature>
<feature type="chain" id="PRO_5029607109" evidence="9">
    <location>
        <begin position="21"/>
        <end position="474"/>
    </location>
</feature>
<comment type="caution">
    <text evidence="11">The sequence shown here is derived from an EMBL/GenBank/DDBJ whole genome shotgun (WGS) entry which is preliminary data.</text>
</comment>
<evidence type="ECO:0000256" key="7">
    <source>
        <dbReference type="ARBA" id="ARBA00023136"/>
    </source>
</evidence>
<feature type="transmembrane region" description="Helical" evidence="8">
    <location>
        <begin position="268"/>
        <end position="289"/>
    </location>
</feature>
<keyword evidence="3" id="KW-0328">Glycosyltransferase</keyword>
<dbReference type="GO" id="GO:0009103">
    <property type="term" value="P:lipopolysaccharide biosynthetic process"/>
    <property type="evidence" value="ECO:0007669"/>
    <property type="project" value="UniProtKB-ARBA"/>
</dbReference>
<feature type="transmembrane region" description="Helical" evidence="8">
    <location>
        <begin position="185"/>
        <end position="205"/>
    </location>
</feature>
<sequence>MLAFAAVALSLGLHLLLAKAVALSPQEAYYWQYARHLDLSYFDHPPLAAWTIRATTALFGDGERAVRLAAAVHGAVFALFFFLAGRRLFGGRAALLAVLAALLTPLFAMGQSIITPDAPLLSGWVAALYFTVRALDEERGPWLLAAGVAVGWAALGKYTGWLLAPQILLVLLADPRGRRLLRGPWPYLAVLVAAALFSPVVVWNARHGWASFRFQFGDRGAAMTPFSADRLGRFLGLQALAVSPVLFLALLAALVAAARRWREPGLRVCALFALPALALFTAVSPFMWVKGNWPAPAWPAALLAGSALALERWRARAVRAVAAAALGVAAAGTAYLHLAMFVPALPFPAKDDVVTGWKELAARVEEERARLPGPSFVLGCGYKPASELAYYLPGRPETYAQNAMREVGLQYDYWKSGGELLGREGLLVLDRREWRNCLRRDELCQPLEQLVPLEVRRGGVLVTTFDFWRCRYRG</sequence>
<dbReference type="PANTHER" id="PTHR33908:SF11">
    <property type="entry name" value="MEMBRANE PROTEIN"/>
    <property type="match status" value="1"/>
</dbReference>
<reference evidence="12" key="1">
    <citation type="journal article" date="2020" name="Appl. Environ. Microbiol.">
        <title>Diazotrophic Anaeromyxobacter Isolates from Soils.</title>
        <authorList>
            <person name="Masuda Y."/>
            <person name="Yamanaka H."/>
            <person name="Xu Z.X."/>
            <person name="Shiratori Y."/>
            <person name="Aono T."/>
            <person name="Amachi S."/>
            <person name="Senoo K."/>
            <person name="Itoh H."/>
        </authorList>
    </citation>
    <scope>NUCLEOTIDE SEQUENCE [LARGE SCALE GENOMIC DNA]</scope>
    <source>
        <strain evidence="12">R267</strain>
    </source>
</reference>
<evidence type="ECO:0000256" key="3">
    <source>
        <dbReference type="ARBA" id="ARBA00022676"/>
    </source>
</evidence>
<evidence type="ECO:0000259" key="10">
    <source>
        <dbReference type="Pfam" id="PF13231"/>
    </source>
</evidence>
<evidence type="ECO:0000313" key="12">
    <source>
        <dbReference type="Proteomes" id="UP000503640"/>
    </source>
</evidence>
<evidence type="ECO:0000313" key="11">
    <source>
        <dbReference type="EMBL" id="GEJ56365.1"/>
    </source>
</evidence>
<dbReference type="GO" id="GO:0016763">
    <property type="term" value="F:pentosyltransferase activity"/>
    <property type="evidence" value="ECO:0007669"/>
    <property type="project" value="TreeGrafter"/>
</dbReference>
<evidence type="ECO:0000256" key="8">
    <source>
        <dbReference type="SAM" id="Phobius"/>
    </source>
</evidence>
<dbReference type="Pfam" id="PF13231">
    <property type="entry name" value="PMT_2"/>
    <property type="match status" value="1"/>
</dbReference>
<keyword evidence="9" id="KW-0732">Signal</keyword>
<feature type="transmembrane region" description="Helical" evidence="8">
    <location>
        <begin position="235"/>
        <end position="256"/>
    </location>
</feature>
<organism evidence="11 12">
    <name type="scientific">Anaeromyxobacter diazotrophicus</name>
    <dbReference type="NCBI Taxonomy" id="2590199"/>
    <lineage>
        <taxon>Bacteria</taxon>
        <taxon>Pseudomonadati</taxon>
        <taxon>Myxococcota</taxon>
        <taxon>Myxococcia</taxon>
        <taxon>Myxococcales</taxon>
        <taxon>Cystobacterineae</taxon>
        <taxon>Anaeromyxobacteraceae</taxon>
        <taxon>Anaeromyxobacter</taxon>
    </lineage>
</organism>
<feature type="transmembrane region" description="Helical" evidence="8">
    <location>
        <begin position="95"/>
        <end position="114"/>
    </location>
</feature>
<keyword evidence="6 8" id="KW-1133">Transmembrane helix</keyword>
<evidence type="ECO:0000256" key="2">
    <source>
        <dbReference type="ARBA" id="ARBA00022475"/>
    </source>
</evidence>
<evidence type="ECO:0000256" key="1">
    <source>
        <dbReference type="ARBA" id="ARBA00004651"/>
    </source>
</evidence>
<feature type="transmembrane region" description="Helical" evidence="8">
    <location>
        <begin position="142"/>
        <end position="173"/>
    </location>
</feature>
<dbReference type="AlphaFoldDB" id="A0A7I9VJ20"/>
<keyword evidence="7 8" id="KW-0472">Membrane</keyword>
<dbReference type="Proteomes" id="UP000503640">
    <property type="component" value="Unassembled WGS sequence"/>
</dbReference>
<accession>A0A7I9VJ20</accession>
<dbReference type="InterPro" id="IPR050297">
    <property type="entry name" value="LipidA_mod_glycosyltrf_83"/>
</dbReference>
<dbReference type="InterPro" id="IPR038731">
    <property type="entry name" value="RgtA/B/C-like"/>
</dbReference>
<dbReference type="EMBL" id="BJTG01000002">
    <property type="protein sequence ID" value="GEJ56365.1"/>
    <property type="molecule type" value="Genomic_DNA"/>
</dbReference>
<feature type="domain" description="Glycosyltransferase RgtA/B/C/D-like" evidence="10">
    <location>
        <begin position="43"/>
        <end position="203"/>
    </location>
</feature>
<evidence type="ECO:0000256" key="9">
    <source>
        <dbReference type="SAM" id="SignalP"/>
    </source>
</evidence>
<feature type="transmembrane region" description="Helical" evidence="8">
    <location>
        <begin position="65"/>
        <end position="83"/>
    </location>
</feature>